<reference evidence="1 2" key="1">
    <citation type="submission" date="2017-11" db="EMBL/GenBank/DDBJ databases">
        <title>Sequencing the genomes of 1000 actinobacteria strains.</title>
        <authorList>
            <person name="Klenk H.-P."/>
        </authorList>
    </citation>
    <scope>NUCLEOTIDE SEQUENCE [LARGE SCALE GENOMIC DNA]</scope>
    <source>
        <strain evidence="1 2">DSM 12798</strain>
    </source>
</reference>
<evidence type="ECO:0000313" key="2">
    <source>
        <dbReference type="Proteomes" id="UP000229263"/>
    </source>
</evidence>
<comment type="caution">
    <text evidence="1">The sequence shown here is derived from an EMBL/GenBank/DDBJ whole genome shotgun (WGS) entry which is preliminary data.</text>
</comment>
<accession>A0ABX4MZ87</accession>
<dbReference type="Proteomes" id="UP000229263">
    <property type="component" value="Unassembled WGS sequence"/>
</dbReference>
<sequence>MIAFRLYPSLPTTSKDYFQCITPLASRPHIHH</sequence>
<keyword evidence="2" id="KW-1185">Reference proteome</keyword>
<proteinExistence type="predicted"/>
<protein>
    <submittedName>
        <fullName evidence="1">Uncharacterized protein</fullName>
    </submittedName>
</protein>
<name>A0ABX4MZ87_9MICC</name>
<organism evidence="1 2">
    <name type="scientific">Glutamicibacter mysorens</name>
    <dbReference type="NCBI Taxonomy" id="257984"/>
    <lineage>
        <taxon>Bacteria</taxon>
        <taxon>Bacillati</taxon>
        <taxon>Actinomycetota</taxon>
        <taxon>Actinomycetes</taxon>
        <taxon>Micrococcales</taxon>
        <taxon>Micrococcaceae</taxon>
        <taxon>Glutamicibacter</taxon>
    </lineage>
</organism>
<evidence type="ECO:0000313" key="1">
    <source>
        <dbReference type="EMBL" id="PJJ44567.1"/>
    </source>
</evidence>
<gene>
    <name evidence="1" type="ORF">ATK23_1806</name>
</gene>
<dbReference type="EMBL" id="PGEY01000001">
    <property type="protein sequence ID" value="PJJ44567.1"/>
    <property type="molecule type" value="Genomic_DNA"/>
</dbReference>